<dbReference type="InterPro" id="IPR045431">
    <property type="entry name" value="EAD2"/>
</dbReference>
<dbReference type="InterPro" id="IPR029787">
    <property type="entry name" value="Nucleotide_cyclase"/>
</dbReference>
<proteinExistence type="predicted"/>
<accession>A0ABU5QWR6</accession>
<dbReference type="RefSeq" id="WP_323323111.1">
    <property type="nucleotide sequence ID" value="NZ_JAYFSI010000001.1"/>
</dbReference>
<comment type="caution">
    <text evidence="2">The sequence shown here is derived from an EMBL/GenBank/DDBJ whole genome shotgun (WGS) entry which is preliminary data.</text>
</comment>
<dbReference type="EMBL" id="JAYFSI010000001">
    <property type="protein sequence ID" value="MEA5358366.1"/>
    <property type="molecule type" value="Genomic_DNA"/>
</dbReference>
<dbReference type="SUPFAM" id="SSF55073">
    <property type="entry name" value="Nucleotide cyclase"/>
    <property type="match status" value="1"/>
</dbReference>
<sequence length="316" mass="34593">MDGLTCDNEILPRTWGGPVVMDSAAYHKTIMALDIAGYNDPRRTTAHRLVVHEGLWSLLRTSFAEVGVPWDVLFQENTGDGAMIQLPAQVAKADLVAALPDRMLAELRRYNAVHAEEAHVQLRVAFHAGEVYQGSHGTVSDATSHAFRLVDAPEAKSALKTSGAALALIVSDSFYQDVVRADPAADAPSYHRIRVSVKETKTEAWLRLLGAAVNGFPVREFPRPVAADAFSALVDALLAVPCVRKAESRHLLLDLFPRREIADVVPHHAEDRLHVIALARTCQRFTRGLADLLDAIRMLEPESPQVDALAVIIEVL</sequence>
<dbReference type="Gene3D" id="3.30.70.1230">
    <property type="entry name" value="Nucleotide cyclase"/>
    <property type="match status" value="1"/>
</dbReference>
<dbReference type="Pfam" id="PF19956">
    <property type="entry name" value="EAD2"/>
    <property type="match status" value="1"/>
</dbReference>
<organism evidence="2 3">
    <name type="scientific">Amycolatopsis heterodermiae</name>
    <dbReference type="NCBI Taxonomy" id="3110235"/>
    <lineage>
        <taxon>Bacteria</taxon>
        <taxon>Bacillati</taxon>
        <taxon>Actinomycetota</taxon>
        <taxon>Actinomycetes</taxon>
        <taxon>Pseudonocardiales</taxon>
        <taxon>Pseudonocardiaceae</taxon>
        <taxon>Amycolatopsis</taxon>
    </lineage>
</organism>
<name>A0ABU5QWR6_9PSEU</name>
<evidence type="ECO:0000259" key="1">
    <source>
        <dbReference type="Pfam" id="PF19956"/>
    </source>
</evidence>
<evidence type="ECO:0000313" key="3">
    <source>
        <dbReference type="Proteomes" id="UP001304298"/>
    </source>
</evidence>
<keyword evidence="3" id="KW-1185">Reference proteome</keyword>
<evidence type="ECO:0000313" key="2">
    <source>
        <dbReference type="EMBL" id="MEA5358366.1"/>
    </source>
</evidence>
<reference evidence="2 3" key="1">
    <citation type="submission" date="2023-12" db="EMBL/GenBank/DDBJ databases">
        <title>Amycolatopsis sp. V23-08.</title>
        <authorList>
            <person name="Somphong A."/>
        </authorList>
    </citation>
    <scope>NUCLEOTIDE SEQUENCE [LARGE SCALE GENOMIC DNA]</scope>
    <source>
        <strain evidence="2 3">V23-08</strain>
    </source>
</reference>
<feature type="domain" description="Effector-associated" evidence="1">
    <location>
        <begin position="234"/>
        <end position="311"/>
    </location>
</feature>
<protein>
    <recommendedName>
        <fullName evidence="1">Effector-associated domain-containing protein</fullName>
    </recommendedName>
</protein>
<dbReference type="Proteomes" id="UP001304298">
    <property type="component" value="Unassembled WGS sequence"/>
</dbReference>
<gene>
    <name evidence="2" type="ORF">VA596_02370</name>
</gene>